<dbReference type="Pfam" id="PF21216">
    <property type="entry name" value="PepQ_N"/>
    <property type="match status" value="1"/>
</dbReference>
<evidence type="ECO:0000256" key="4">
    <source>
        <dbReference type="ARBA" id="ARBA00022997"/>
    </source>
</evidence>
<evidence type="ECO:0000256" key="7">
    <source>
        <dbReference type="HAMAP-Rule" id="MF_01279"/>
    </source>
</evidence>
<organism evidence="10 11">
    <name type="scientific">Vreelandella salicampi</name>
    <dbReference type="NCBI Taxonomy" id="1449798"/>
    <lineage>
        <taxon>Bacteria</taxon>
        <taxon>Pseudomonadati</taxon>
        <taxon>Pseudomonadota</taxon>
        <taxon>Gammaproteobacteria</taxon>
        <taxon>Oceanospirillales</taxon>
        <taxon>Halomonadaceae</taxon>
        <taxon>Vreelandella</taxon>
    </lineage>
</organism>
<dbReference type="EC" id="3.4.13.9" evidence="7"/>
<dbReference type="InterPro" id="IPR029149">
    <property type="entry name" value="Creatin/AminoP/Spt16_N"/>
</dbReference>
<evidence type="ECO:0000313" key="10">
    <source>
        <dbReference type="EMBL" id="NYS62199.1"/>
    </source>
</evidence>
<keyword evidence="1 7" id="KW-0645">Protease</keyword>
<feature type="binding site" evidence="7">
    <location>
        <position position="417"/>
    </location>
    <ligand>
        <name>Mn(2+)</name>
        <dbReference type="ChEBI" id="CHEBI:29035"/>
        <label>1</label>
    </ligand>
</feature>
<name>A0A7Z0RW18_9GAMM</name>
<dbReference type="AlphaFoldDB" id="A0A7Z0RW18"/>
<dbReference type="Pfam" id="PF00557">
    <property type="entry name" value="Peptidase_M24"/>
    <property type="match status" value="1"/>
</dbReference>
<dbReference type="Gene3D" id="3.40.350.10">
    <property type="entry name" value="Creatinase/prolidase N-terminal domain"/>
    <property type="match status" value="1"/>
</dbReference>
<keyword evidence="2 7" id="KW-0479">Metal-binding</keyword>
<dbReference type="GO" id="GO:0005829">
    <property type="term" value="C:cytosol"/>
    <property type="evidence" value="ECO:0007669"/>
    <property type="project" value="TreeGrafter"/>
</dbReference>
<feature type="binding site" evidence="7">
    <location>
        <position position="254"/>
    </location>
    <ligand>
        <name>Mn(2+)</name>
        <dbReference type="ChEBI" id="CHEBI:29035"/>
        <label>1</label>
    </ligand>
</feature>
<keyword evidence="11" id="KW-1185">Reference proteome</keyword>
<reference evidence="10 11" key="1">
    <citation type="journal article" date="2015" name="Int. J. Syst. Evol. Microbiol.">
        <title>Halomonas salicampi sp. nov., a halotolerant and alkalitolerant bacterium isolated from a saltern soil.</title>
        <authorList>
            <person name="Lee J.C."/>
            <person name="Kim Y.S."/>
            <person name="Yun B.S."/>
            <person name="Whang K.S."/>
        </authorList>
    </citation>
    <scope>NUCLEOTIDE SEQUENCE [LARGE SCALE GENOMIC DNA]</scope>
    <source>
        <strain evidence="10 11">BH103</strain>
    </source>
</reference>
<keyword evidence="3 7" id="KW-0378">Hydrolase</keyword>
<gene>
    <name evidence="7 10" type="primary">pepQ</name>
    <name evidence="10" type="ORF">HZS81_15685</name>
</gene>
<dbReference type="Gene3D" id="3.90.230.10">
    <property type="entry name" value="Creatinase/methionine aminopeptidase superfamily"/>
    <property type="match status" value="1"/>
</dbReference>
<accession>A0A7Z0RW18</accession>
<dbReference type="HAMAP" id="MF_01279">
    <property type="entry name" value="X_Pro_dipeptid"/>
    <property type="match status" value="1"/>
</dbReference>
<dbReference type="InterPro" id="IPR022846">
    <property type="entry name" value="X_Pro_dipept"/>
</dbReference>
<dbReference type="InterPro" id="IPR048819">
    <property type="entry name" value="PepQ_N"/>
</dbReference>
<dbReference type="RefSeq" id="WP_179931457.1">
    <property type="nucleotide sequence ID" value="NZ_JACCDF010000016.1"/>
</dbReference>
<feature type="binding site" evidence="7">
    <location>
        <position position="417"/>
    </location>
    <ligand>
        <name>Mn(2+)</name>
        <dbReference type="ChEBI" id="CHEBI:29035"/>
        <label>2</label>
    </ligand>
</feature>
<comment type="function">
    <text evidence="7">Splits dipeptides with a prolyl residue in the C-terminal position.</text>
</comment>
<dbReference type="PANTHER" id="PTHR43226:SF8">
    <property type="entry name" value="XAA-PRO DIPEPTIDASE"/>
    <property type="match status" value="1"/>
</dbReference>
<dbReference type="GO" id="GO:0008235">
    <property type="term" value="F:metalloexopeptidase activity"/>
    <property type="evidence" value="ECO:0007669"/>
    <property type="project" value="UniProtKB-UniRule"/>
</dbReference>
<keyword evidence="4 7" id="KW-0224">Dipeptidase</keyword>
<keyword evidence="6 7" id="KW-0464">Manganese</keyword>
<dbReference type="PANTHER" id="PTHR43226">
    <property type="entry name" value="XAA-PRO AMINOPEPTIDASE 3"/>
    <property type="match status" value="1"/>
</dbReference>
<feature type="binding site" evidence="7">
    <location>
        <position position="380"/>
    </location>
    <ligand>
        <name>Mn(2+)</name>
        <dbReference type="ChEBI" id="CHEBI:29035"/>
        <label>1</label>
    </ligand>
</feature>
<evidence type="ECO:0000256" key="6">
    <source>
        <dbReference type="ARBA" id="ARBA00023211"/>
    </source>
</evidence>
<dbReference type="GO" id="GO:0046872">
    <property type="term" value="F:metal ion binding"/>
    <property type="evidence" value="ECO:0007669"/>
    <property type="project" value="UniProtKB-KW"/>
</dbReference>
<dbReference type="InterPro" id="IPR052433">
    <property type="entry name" value="X-Pro_dipept-like"/>
</dbReference>
<dbReference type="NCBIfam" id="NF010133">
    <property type="entry name" value="PRK13607.1"/>
    <property type="match status" value="1"/>
</dbReference>
<dbReference type="GO" id="GO:0004177">
    <property type="term" value="F:aminopeptidase activity"/>
    <property type="evidence" value="ECO:0007669"/>
    <property type="project" value="TreeGrafter"/>
</dbReference>
<evidence type="ECO:0000256" key="3">
    <source>
        <dbReference type="ARBA" id="ARBA00022801"/>
    </source>
</evidence>
<dbReference type="InterPro" id="IPR001131">
    <property type="entry name" value="Peptidase_M24B_aminopep-P_CS"/>
</dbReference>
<comment type="similarity">
    <text evidence="7">Belongs to the peptidase M24B family. Bacterial-type prolidase subfamily.</text>
</comment>
<comment type="caution">
    <text evidence="10">The sequence shown here is derived from an EMBL/GenBank/DDBJ whole genome shotgun (WGS) entry which is preliminary data.</text>
</comment>
<comment type="catalytic activity">
    <reaction evidence="7">
        <text>Xaa-L-Pro dipeptide + H2O = an L-alpha-amino acid + L-proline</text>
        <dbReference type="Rhea" id="RHEA:76407"/>
        <dbReference type="ChEBI" id="CHEBI:15377"/>
        <dbReference type="ChEBI" id="CHEBI:59869"/>
        <dbReference type="ChEBI" id="CHEBI:60039"/>
        <dbReference type="ChEBI" id="CHEBI:195196"/>
        <dbReference type="EC" id="3.4.13.9"/>
    </reaction>
</comment>
<dbReference type="GO" id="GO:0016795">
    <property type="term" value="F:phosphoric triester hydrolase activity"/>
    <property type="evidence" value="ECO:0007669"/>
    <property type="project" value="InterPro"/>
</dbReference>
<evidence type="ECO:0000259" key="9">
    <source>
        <dbReference type="Pfam" id="PF21216"/>
    </source>
</evidence>
<dbReference type="EMBL" id="JACCDF010000016">
    <property type="protein sequence ID" value="NYS62199.1"/>
    <property type="molecule type" value="Genomic_DNA"/>
</dbReference>
<keyword evidence="5 7" id="KW-0482">Metalloprotease</keyword>
<feature type="domain" description="Xaa-Pro dipeptidase N-terminal" evidence="9">
    <location>
        <begin position="9"/>
        <end position="152"/>
    </location>
</feature>
<evidence type="ECO:0000259" key="8">
    <source>
        <dbReference type="Pfam" id="PF00557"/>
    </source>
</evidence>
<dbReference type="PROSITE" id="PS00491">
    <property type="entry name" value="PROLINE_PEPTIDASE"/>
    <property type="match status" value="1"/>
</dbReference>
<evidence type="ECO:0000256" key="1">
    <source>
        <dbReference type="ARBA" id="ARBA00022670"/>
    </source>
</evidence>
<dbReference type="Proteomes" id="UP000586119">
    <property type="component" value="Unassembled WGS sequence"/>
</dbReference>
<feature type="binding site" evidence="7">
    <location>
        <position position="254"/>
    </location>
    <ligand>
        <name>Mn(2+)</name>
        <dbReference type="ChEBI" id="CHEBI:29035"/>
        <label>2</label>
    </ligand>
</feature>
<evidence type="ECO:0000313" key="11">
    <source>
        <dbReference type="Proteomes" id="UP000586119"/>
    </source>
</evidence>
<proteinExistence type="inferred from homology"/>
<feature type="domain" description="Peptidase M24" evidence="8">
    <location>
        <begin position="166"/>
        <end position="423"/>
    </location>
</feature>
<dbReference type="InterPro" id="IPR036005">
    <property type="entry name" value="Creatinase/aminopeptidase-like"/>
</dbReference>
<protein>
    <recommendedName>
        <fullName evidence="7">Xaa-Pro dipeptidase</fullName>
        <shortName evidence="7">X-Pro dipeptidase</shortName>
        <ecNumber evidence="7">3.4.13.9</ecNumber>
    </recommendedName>
    <alternativeName>
        <fullName evidence="7">Imidodipeptidase</fullName>
    </alternativeName>
    <alternativeName>
        <fullName evidence="7">Proline dipeptidase</fullName>
        <shortName evidence="7">Prolidase</shortName>
    </alternativeName>
</protein>
<dbReference type="GO" id="GO:0102009">
    <property type="term" value="F:proline dipeptidase activity"/>
    <property type="evidence" value="ECO:0007669"/>
    <property type="project" value="UniProtKB-EC"/>
</dbReference>
<feature type="binding site" evidence="7">
    <location>
        <position position="243"/>
    </location>
    <ligand>
        <name>Mn(2+)</name>
        <dbReference type="ChEBI" id="CHEBI:29035"/>
        <label>2</label>
    </ligand>
</feature>
<dbReference type="GO" id="GO:0006508">
    <property type="term" value="P:proteolysis"/>
    <property type="evidence" value="ECO:0007669"/>
    <property type="project" value="UniProtKB-KW"/>
</dbReference>
<dbReference type="SUPFAM" id="SSF55920">
    <property type="entry name" value="Creatinase/aminopeptidase"/>
    <property type="match status" value="1"/>
</dbReference>
<sequence>MSETLHRQHKAHIDNLLSAYRSLMAQYDYDSIALYSGHASPHYGDDQMPNFQAFGHFVHWVPLVEAEHSWLVVHRDKRPTLYLYAPNDFWHLPTVLPEEPWVAEFDIQLCTDAFTPSLNDNTAIIGNMATLRECEDALPNGQANPETLTHALDELRMIKSDYEITCLREANRLAMAGHEAAHAAFAGACCELDIQLAYLAASRQRESHVPYANIIGMNQHAGVLHYQHYDTSAPTKRYSLLVDAGRRFRGYSADITRTHLGPDAPALFETLISAMYAVKDRLIAQLAPGVDFVALHEKMHHELAEVLIDHGLFRGSRETAVAEGVTRAFCPHGLGHSLGVQVHDVAGLRTASGEPAPAPEKHPALRLTRTLTPGMVVTIEPGLYFIPMLLTPLRNTDLPINWTLVDQLMPCGGIRVEDNIAITLDGFDNLTP</sequence>
<evidence type="ECO:0000256" key="2">
    <source>
        <dbReference type="ARBA" id="ARBA00022723"/>
    </source>
</evidence>
<evidence type="ECO:0000256" key="5">
    <source>
        <dbReference type="ARBA" id="ARBA00023049"/>
    </source>
</evidence>
<dbReference type="InterPro" id="IPR000994">
    <property type="entry name" value="Pept_M24"/>
</dbReference>
<feature type="binding site" evidence="7">
    <location>
        <position position="336"/>
    </location>
    <ligand>
        <name>Mn(2+)</name>
        <dbReference type="ChEBI" id="CHEBI:29035"/>
        <label>1</label>
    </ligand>
</feature>
<comment type="cofactor">
    <cofactor evidence="7">
        <name>Mn(2+)</name>
        <dbReference type="ChEBI" id="CHEBI:29035"/>
    </cofactor>
    <text evidence="7">Binds 2 manganese ions per subunit.</text>
</comment>